<gene>
    <name evidence="6" type="ORF">FNH05_04805</name>
</gene>
<dbReference type="InterPro" id="IPR036388">
    <property type="entry name" value="WH-like_DNA-bd_sf"/>
</dbReference>
<keyword evidence="1" id="KW-0805">Transcription regulation</keyword>
<reference evidence="6 7" key="1">
    <citation type="submission" date="2019-07" db="EMBL/GenBank/DDBJ databases">
        <authorList>
            <person name="Duangmal K."/>
            <person name="Teo W.F.A."/>
        </authorList>
    </citation>
    <scope>NUCLEOTIDE SEQUENCE [LARGE SCALE GENOMIC DNA]</scope>
    <source>
        <strain evidence="6 7">TBRC 6029</strain>
    </source>
</reference>
<dbReference type="CDD" id="cd00090">
    <property type="entry name" value="HTH_ARSR"/>
    <property type="match status" value="1"/>
</dbReference>
<evidence type="ECO:0000259" key="5">
    <source>
        <dbReference type="PROSITE" id="PS50956"/>
    </source>
</evidence>
<dbReference type="PRINTS" id="PR00033">
    <property type="entry name" value="HTHASNC"/>
</dbReference>
<keyword evidence="7" id="KW-1185">Reference proteome</keyword>
<dbReference type="RefSeq" id="WP_144586041.1">
    <property type="nucleotide sequence ID" value="NZ_VJWX01000025.1"/>
</dbReference>
<evidence type="ECO:0000256" key="1">
    <source>
        <dbReference type="ARBA" id="ARBA00023015"/>
    </source>
</evidence>
<accession>A0A558DGS3</accession>
<dbReference type="SUPFAM" id="SSF46785">
    <property type="entry name" value="Winged helix' DNA-binding domain"/>
    <property type="match status" value="1"/>
</dbReference>
<evidence type="ECO:0000256" key="4">
    <source>
        <dbReference type="SAM" id="MobiDB-lite"/>
    </source>
</evidence>
<evidence type="ECO:0000313" key="6">
    <source>
        <dbReference type="EMBL" id="TVT60227.1"/>
    </source>
</evidence>
<dbReference type="InterPro" id="IPR011991">
    <property type="entry name" value="ArsR-like_HTH"/>
</dbReference>
<comment type="caution">
    <text evidence="6">The sequence shown here is derived from an EMBL/GenBank/DDBJ whole genome shotgun (WGS) entry which is preliminary data.</text>
</comment>
<dbReference type="PANTHER" id="PTHR30154:SF34">
    <property type="entry name" value="TRANSCRIPTIONAL REGULATOR AZLB"/>
    <property type="match status" value="1"/>
</dbReference>
<evidence type="ECO:0000256" key="2">
    <source>
        <dbReference type="ARBA" id="ARBA00023125"/>
    </source>
</evidence>
<evidence type="ECO:0000256" key="3">
    <source>
        <dbReference type="ARBA" id="ARBA00023163"/>
    </source>
</evidence>
<organism evidence="6 7">
    <name type="scientific">Amycolatopsis rhizosphaerae</name>
    <dbReference type="NCBI Taxonomy" id="2053003"/>
    <lineage>
        <taxon>Bacteria</taxon>
        <taxon>Bacillati</taxon>
        <taxon>Actinomycetota</taxon>
        <taxon>Actinomycetes</taxon>
        <taxon>Pseudonocardiales</taxon>
        <taxon>Pseudonocardiaceae</taxon>
        <taxon>Amycolatopsis</taxon>
    </lineage>
</organism>
<name>A0A558DGS3_9PSEU</name>
<sequence length="184" mass="19933">MHTARRGGANRGRPAPIDAIDARLLLALIEDPRGTAVALAERAGLSRNTVQARLARLEESGVLGSVERRIDPAALGYPLTAYLTVTVVQSRLTPVADGLAKVPEVIEVLGMTGERDLLVHVVAQDADDLYRIAGLVLAIDGVERTTTSLAMRRLVDHRVTALVERKARQRHQSGRKEADTPPDR</sequence>
<dbReference type="Gene3D" id="3.30.70.920">
    <property type="match status" value="1"/>
</dbReference>
<keyword evidence="3" id="KW-0804">Transcription</keyword>
<dbReference type="InterPro" id="IPR011008">
    <property type="entry name" value="Dimeric_a/b-barrel"/>
</dbReference>
<evidence type="ECO:0000313" key="7">
    <source>
        <dbReference type="Proteomes" id="UP000320011"/>
    </source>
</evidence>
<feature type="domain" description="HTH asnC-type" evidence="5">
    <location>
        <begin position="17"/>
        <end position="78"/>
    </location>
</feature>
<keyword evidence="2" id="KW-0238">DNA-binding</keyword>
<dbReference type="OrthoDB" id="9809462at2"/>
<dbReference type="GO" id="GO:0043565">
    <property type="term" value="F:sequence-specific DNA binding"/>
    <property type="evidence" value="ECO:0007669"/>
    <property type="project" value="InterPro"/>
</dbReference>
<dbReference type="InterPro" id="IPR036390">
    <property type="entry name" value="WH_DNA-bd_sf"/>
</dbReference>
<feature type="region of interest" description="Disordered" evidence="4">
    <location>
        <begin position="165"/>
        <end position="184"/>
    </location>
</feature>
<dbReference type="SMART" id="SM00344">
    <property type="entry name" value="HTH_ASNC"/>
    <property type="match status" value="1"/>
</dbReference>
<protein>
    <submittedName>
        <fullName evidence="6">Lrp/AsnC family transcriptional regulator</fullName>
    </submittedName>
</protein>
<dbReference type="PANTHER" id="PTHR30154">
    <property type="entry name" value="LEUCINE-RESPONSIVE REGULATORY PROTEIN"/>
    <property type="match status" value="1"/>
</dbReference>
<dbReference type="SUPFAM" id="SSF54909">
    <property type="entry name" value="Dimeric alpha+beta barrel"/>
    <property type="match status" value="1"/>
</dbReference>
<feature type="compositionally biased region" description="Basic and acidic residues" evidence="4">
    <location>
        <begin position="174"/>
        <end position="184"/>
    </location>
</feature>
<dbReference type="GO" id="GO:0043200">
    <property type="term" value="P:response to amino acid"/>
    <property type="evidence" value="ECO:0007669"/>
    <property type="project" value="TreeGrafter"/>
</dbReference>
<dbReference type="Proteomes" id="UP000320011">
    <property type="component" value="Unassembled WGS sequence"/>
</dbReference>
<dbReference type="InterPro" id="IPR019887">
    <property type="entry name" value="Tscrpt_reg_AsnC/Lrp_C"/>
</dbReference>
<dbReference type="Pfam" id="PF01037">
    <property type="entry name" value="AsnC_trans_reg"/>
    <property type="match status" value="1"/>
</dbReference>
<dbReference type="EMBL" id="VJWX01000025">
    <property type="protein sequence ID" value="TVT60227.1"/>
    <property type="molecule type" value="Genomic_DNA"/>
</dbReference>
<dbReference type="AlphaFoldDB" id="A0A558DGS3"/>
<dbReference type="InterPro" id="IPR000485">
    <property type="entry name" value="AsnC-type_HTH_dom"/>
</dbReference>
<dbReference type="Pfam" id="PF13412">
    <property type="entry name" value="HTH_24"/>
    <property type="match status" value="1"/>
</dbReference>
<dbReference type="Gene3D" id="1.10.10.10">
    <property type="entry name" value="Winged helix-like DNA-binding domain superfamily/Winged helix DNA-binding domain"/>
    <property type="match status" value="1"/>
</dbReference>
<dbReference type="InterPro" id="IPR019888">
    <property type="entry name" value="Tscrpt_reg_AsnC-like"/>
</dbReference>
<dbReference type="GO" id="GO:0005829">
    <property type="term" value="C:cytosol"/>
    <property type="evidence" value="ECO:0007669"/>
    <property type="project" value="TreeGrafter"/>
</dbReference>
<reference evidence="6 7" key="2">
    <citation type="submission" date="2019-08" db="EMBL/GenBank/DDBJ databases">
        <title>Amycolatopsis acidicola sp. nov., isolated from peat swamp forest soil.</title>
        <authorList>
            <person name="Srisuk N."/>
        </authorList>
    </citation>
    <scope>NUCLEOTIDE SEQUENCE [LARGE SCALE GENOMIC DNA]</scope>
    <source>
        <strain evidence="6 7">TBRC 6029</strain>
    </source>
</reference>
<proteinExistence type="predicted"/>
<dbReference type="PROSITE" id="PS50956">
    <property type="entry name" value="HTH_ASNC_2"/>
    <property type="match status" value="1"/>
</dbReference>